<dbReference type="PANTHER" id="PTHR33055:SF3">
    <property type="entry name" value="PUTATIVE TRANSPOSASE FOR IS117-RELATED"/>
    <property type="match status" value="1"/>
</dbReference>
<dbReference type="Proteomes" id="UP000001982">
    <property type="component" value="Chromosome"/>
</dbReference>
<dbReference type="KEGG" id="sdn:Sden_0595"/>
<dbReference type="InterPro" id="IPR003346">
    <property type="entry name" value="Transposase_20"/>
</dbReference>
<dbReference type="AlphaFoldDB" id="Q12RP1"/>
<dbReference type="GO" id="GO:0004803">
    <property type="term" value="F:transposase activity"/>
    <property type="evidence" value="ECO:0007669"/>
    <property type="project" value="InterPro"/>
</dbReference>
<evidence type="ECO:0000313" key="2">
    <source>
        <dbReference type="EMBL" id="ABE53885.1"/>
    </source>
</evidence>
<dbReference type="HOGENOM" id="CLU_036902_3_4_6"/>
<dbReference type="Pfam" id="PF02371">
    <property type="entry name" value="Transposase_20"/>
    <property type="match status" value="1"/>
</dbReference>
<protein>
    <recommendedName>
        <fullName evidence="1">Transposase IS116/IS110/IS902 C-terminal domain-containing protein</fullName>
    </recommendedName>
</protein>
<dbReference type="GO" id="GO:0003677">
    <property type="term" value="F:DNA binding"/>
    <property type="evidence" value="ECO:0007669"/>
    <property type="project" value="InterPro"/>
</dbReference>
<evidence type="ECO:0000259" key="1">
    <source>
        <dbReference type="Pfam" id="PF02371"/>
    </source>
</evidence>
<keyword evidence="3" id="KW-1185">Reference proteome</keyword>
<evidence type="ECO:0000313" key="3">
    <source>
        <dbReference type="Proteomes" id="UP000001982"/>
    </source>
</evidence>
<sequence>MLKVHKFVRFSALIREFRIRYSISNAPKQFASGNKSVNRCITKRGDGYLRKQLIHGARTVVSHASKKNDDLNQWITQLRNRKSICTTVVATAHRLARLMWILLHKQVPYAPQYGAYQGISHEAN</sequence>
<gene>
    <name evidence="2" type="ordered locus">Sden_0595</name>
</gene>
<organism evidence="2 3">
    <name type="scientific">Shewanella denitrificans (strain OS217 / ATCC BAA-1090 / DSM 15013)</name>
    <dbReference type="NCBI Taxonomy" id="318161"/>
    <lineage>
        <taxon>Bacteria</taxon>
        <taxon>Pseudomonadati</taxon>
        <taxon>Pseudomonadota</taxon>
        <taxon>Gammaproteobacteria</taxon>
        <taxon>Alteromonadales</taxon>
        <taxon>Shewanellaceae</taxon>
        <taxon>Shewanella</taxon>
    </lineage>
</organism>
<name>Q12RP1_SHEDO</name>
<dbReference type="InterPro" id="IPR047650">
    <property type="entry name" value="Transpos_IS110"/>
</dbReference>
<dbReference type="GO" id="GO:0006313">
    <property type="term" value="P:DNA transposition"/>
    <property type="evidence" value="ECO:0007669"/>
    <property type="project" value="InterPro"/>
</dbReference>
<accession>Q12RP1</accession>
<dbReference type="EMBL" id="CP000302">
    <property type="protein sequence ID" value="ABE53885.1"/>
    <property type="molecule type" value="Genomic_DNA"/>
</dbReference>
<dbReference type="PANTHER" id="PTHR33055">
    <property type="entry name" value="TRANSPOSASE FOR INSERTION SEQUENCE ELEMENT IS1111A"/>
    <property type="match status" value="1"/>
</dbReference>
<reference evidence="2 3" key="1">
    <citation type="submission" date="2006-03" db="EMBL/GenBank/DDBJ databases">
        <title>Complete sequence of Shewanella denitrificans OS217.</title>
        <authorList>
            <consortium name="US DOE Joint Genome Institute"/>
            <person name="Copeland A."/>
            <person name="Lucas S."/>
            <person name="Lapidus A."/>
            <person name="Barry K."/>
            <person name="Detter J.C."/>
            <person name="Glavina del Rio T."/>
            <person name="Hammon N."/>
            <person name="Israni S."/>
            <person name="Dalin E."/>
            <person name="Tice H."/>
            <person name="Pitluck S."/>
            <person name="Brettin T."/>
            <person name="Bruce D."/>
            <person name="Han C."/>
            <person name="Tapia R."/>
            <person name="Gilna P."/>
            <person name="Kiss H."/>
            <person name="Schmutz J."/>
            <person name="Larimer F."/>
            <person name="Land M."/>
            <person name="Hauser L."/>
            <person name="Kyrpides N."/>
            <person name="Lykidis A."/>
            <person name="Richardson P."/>
        </authorList>
    </citation>
    <scope>NUCLEOTIDE SEQUENCE [LARGE SCALE GENOMIC DNA]</scope>
    <source>
        <strain evidence="3">OS217 / ATCC BAA-1090 / DSM 15013</strain>
    </source>
</reference>
<dbReference type="eggNOG" id="COG3547">
    <property type="taxonomic scope" value="Bacteria"/>
</dbReference>
<feature type="domain" description="Transposase IS116/IS110/IS902 C-terminal" evidence="1">
    <location>
        <begin position="26"/>
        <end position="64"/>
    </location>
</feature>
<proteinExistence type="predicted"/>